<dbReference type="Proteomes" id="UP001642502">
    <property type="component" value="Unassembled WGS sequence"/>
</dbReference>
<evidence type="ECO:0000256" key="1">
    <source>
        <dbReference type="ARBA" id="ARBA00001947"/>
    </source>
</evidence>
<feature type="domain" description="Enoyl reductase (ER)" evidence="7">
    <location>
        <begin position="20"/>
        <end position="378"/>
    </location>
</feature>
<gene>
    <name evidence="8" type="ORF">SEPCBS119000_004555</name>
</gene>
<dbReference type="Gene3D" id="3.90.180.10">
    <property type="entry name" value="Medium-chain alcohol dehydrogenases, catalytic domain"/>
    <property type="match status" value="1"/>
</dbReference>
<dbReference type="SUPFAM" id="SSF51735">
    <property type="entry name" value="NAD(P)-binding Rossmann-fold domains"/>
    <property type="match status" value="1"/>
</dbReference>
<comment type="similarity">
    <text evidence="2">Belongs to the zinc-containing alcohol dehydrogenase family.</text>
</comment>
<sequence>MCSSHTAASPSVVQASVLHGAKDLRLETRELASPAADEVQVAVRATGLCGSDLHYYGHYCNGDILVREPLSLGHESSAEVVAVGKDVSSLRVGDRVALEVGQPCGSCARCTEGRYNICPEMRFRSSAKSFPHAQGTLQERLNHPAAWCHKLPDSMPWGVSALLEPLGVAIQAARRASLSDKKTQQVLVLGAGAVGLLVAGMCKVAGVPHVVIADVDANRVHFATQKRFADAAYVVPMGPRPASTDEALATAKQTADTITSLPGVAGQVDVVFECTGVPSCVQTAIYATRPGGKVMLIGMGTPVQTLPISAAALREVDICGVFRYANTYAEGIKILSTPSESGPDFASLITHEYKGLAAVEDAFAMASRKEDDEGKLVIKVLVTN</sequence>
<proteinExistence type="inferred from homology"/>
<dbReference type="PANTHER" id="PTHR43161:SF25">
    <property type="entry name" value="ALCOHOL DEHYDROGENASE, PUTATIVE (AFU_ORTHOLOGUE AFUA_1G14390)-RELATED"/>
    <property type="match status" value="1"/>
</dbReference>
<dbReference type="EMBL" id="CAWUON010000071">
    <property type="protein sequence ID" value="CAK7271345.1"/>
    <property type="molecule type" value="Genomic_DNA"/>
</dbReference>
<keyword evidence="5" id="KW-0560">Oxidoreductase</keyword>
<accession>A0ABP0DWM1</accession>
<dbReference type="SUPFAM" id="SSF50129">
    <property type="entry name" value="GroES-like"/>
    <property type="match status" value="1"/>
</dbReference>
<evidence type="ECO:0000313" key="8">
    <source>
        <dbReference type="EMBL" id="CAK7271345.1"/>
    </source>
</evidence>
<name>A0ABP0DWM1_9PEZI</name>
<dbReference type="PANTHER" id="PTHR43161">
    <property type="entry name" value="SORBITOL DEHYDROGENASE"/>
    <property type="match status" value="1"/>
</dbReference>
<evidence type="ECO:0000259" key="7">
    <source>
        <dbReference type="SMART" id="SM00829"/>
    </source>
</evidence>
<dbReference type="CDD" id="cd05285">
    <property type="entry name" value="sorbitol_DH"/>
    <property type="match status" value="1"/>
</dbReference>
<dbReference type="InterPro" id="IPR045306">
    <property type="entry name" value="SDH-like"/>
</dbReference>
<protein>
    <recommendedName>
        <fullName evidence="7">Enoyl reductase (ER) domain-containing protein</fullName>
    </recommendedName>
</protein>
<evidence type="ECO:0000256" key="2">
    <source>
        <dbReference type="ARBA" id="ARBA00008072"/>
    </source>
</evidence>
<dbReference type="InterPro" id="IPR013154">
    <property type="entry name" value="ADH-like_N"/>
</dbReference>
<keyword evidence="9" id="KW-1185">Reference proteome</keyword>
<dbReference type="Pfam" id="PF08240">
    <property type="entry name" value="ADH_N"/>
    <property type="match status" value="1"/>
</dbReference>
<dbReference type="InterPro" id="IPR020843">
    <property type="entry name" value="ER"/>
</dbReference>
<dbReference type="Gene3D" id="3.40.50.720">
    <property type="entry name" value="NAD(P)-binding Rossmann-like Domain"/>
    <property type="match status" value="1"/>
</dbReference>
<dbReference type="SMART" id="SM00829">
    <property type="entry name" value="PKS_ER"/>
    <property type="match status" value="1"/>
</dbReference>
<dbReference type="InterPro" id="IPR013149">
    <property type="entry name" value="ADH-like_C"/>
</dbReference>
<comment type="caution">
    <text evidence="8">The sequence shown here is derived from an EMBL/GenBank/DDBJ whole genome shotgun (WGS) entry which is preliminary data.</text>
</comment>
<dbReference type="InterPro" id="IPR036291">
    <property type="entry name" value="NAD(P)-bd_dom_sf"/>
</dbReference>
<comment type="cofactor">
    <cofactor evidence="1">
        <name>Zn(2+)</name>
        <dbReference type="ChEBI" id="CHEBI:29105"/>
    </cofactor>
</comment>
<dbReference type="Pfam" id="PF00107">
    <property type="entry name" value="ADH_zinc_N"/>
    <property type="match status" value="1"/>
</dbReference>
<evidence type="ECO:0000256" key="3">
    <source>
        <dbReference type="ARBA" id="ARBA00022723"/>
    </source>
</evidence>
<evidence type="ECO:0000313" key="9">
    <source>
        <dbReference type="Proteomes" id="UP001642502"/>
    </source>
</evidence>
<keyword evidence="6" id="KW-0520">NAD</keyword>
<keyword evidence="3" id="KW-0479">Metal-binding</keyword>
<evidence type="ECO:0000256" key="5">
    <source>
        <dbReference type="ARBA" id="ARBA00023002"/>
    </source>
</evidence>
<evidence type="ECO:0000256" key="4">
    <source>
        <dbReference type="ARBA" id="ARBA00022833"/>
    </source>
</evidence>
<keyword evidence="4" id="KW-0862">Zinc</keyword>
<reference evidence="8 9" key="1">
    <citation type="submission" date="2024-01" db="EMBL/GenBank/DDBJ databases">
        <authorList>
            <person name="Allen C."/>
            <person name="Tagirdzhanova G."/>
        </authorList>
    </citation>
    <scope>NUCLEOTIDE SEQUENCE [LARGE SCALE GENOMIC DNA]</scope>
    <source>
        <strain evidence="8 9">CBS 119000</strain>
    </source>
</reference>
<dbReference type="InterPro" id="IPR011032">
    <property type="entry name" value="GroES-like_sf"/>
</dbReference>
<organism evidence="8 9">
    <name type="scientific">Sporothrix epigloea</name>
    <dbReference type="NCBI Taxonomy" id="1892477"/>
    <lineage>
        <taxon>Eukaryota</taxon>
        <taxon>Fungi</taxon>
        <taxon>Dikarya</taxon>
        <taxon>Ascomycota</taxon>
        <taxon>Pezizomycotina</taxon>
        <taxon>Sordariomycetes</taxon>
        <taxon>Sordariomycetidae</taxon>
        <taxon>Ophiostomatales</taxon>
        <taxon>Ophiostomataceae</taxon>
        <taxon>Sporothrix</taxon>
    </lineage>
</organism>
<evidence type="ECO:0000256" key="6">
    <source>
        <dbReference type="ARBA" id="ARBA00023027"/>
    </source>
</evidence>